<organism evidence="1 2">
    <name type="scientific">Ensete ventricosum</name>
    <name type="common">Abyssinian banana</name>
    <name type="synonym">Musa ensete</name>
    <dbReference type="NCBI Taxonomy" id="4639"/>
    <lineage>
        <taxon>Eukaryota</taxon>
        <taxon>Viridiplantae</taxon>
        <taxon>Streptophyta</taxon>
        <taxon>Embryophyta</taxon>
        <taxon>Tracheophyta</taxon>
        <taxon>Spermatophyta</taxon>
        <taxon>Magnoliopsida</taxon>
        <taxon>Liliopsida</taxon>
        <taxon>Zingiberales</taxon>
        <taxon>Musaceae</taxon>
        <taxon>Ensete</taxon>
    </lineage>
</organism>
<reference evidence="1 2" key="1">
    <citation type="submission" date="2022-12" db="EMBL/GenBank/DDBJ databases">
        <title>Chromosome-scale assembly of the Ensete ventricosum genome.</title>
        <authorList>
            <person name="Dussert Y."/>
            <person name="Stocks J."/>
            <person name="Wendawek A."/>
            <person name="Woldeyes F."/>
            <person name="Nichols R.A."/>
            <person name="Borrell J.S."/>
        </authorList>
    </citation>
    <scope>NUCLEOTIDE SEQUENCE [LARGE SCALE GENOMIC DNA]</scope>
    <source>
        <strain evidence="2">cv. Maze</strain>
        <tissue evidence="1">Seeds</tissue>
    </source>
</reference>
<gene>
    <name evidence="1" type="ORF">OPV22_001128</name>
</gene>
<evidence type="ECO:0000313" key="2">
    <source>
        <dbReference type="Proteomes" id="UP001222027"/>
    </source>
</evidence>
<dbReference type="PANTHER" id="PTHR33641">
    <property type="entry name" value="OS06G0133500 PROTEIN"/>
    <property type="match status" value="1"/>
</dbReference>
<accession>A0AAV8RKM6</accession>
<dbReference type="AlphaFoldDB" id="A0AAV8RKM6"/>
<dbReference type="Proteomes" id="UP001222027">
    <property type="component" value="Unassembled WGS sequence"/>
</dbReference>
<name>A0AAV8RKM6_ENSVE</name>
<evidence type="ECO:0000313" key="1">
    <source>
        <dbReference type="EMBL" id="KAJ8510694.1"/>
    </source>
</evidence>
<proteinExistence type="predicted"/>
<keyword evidence="2" id="KW-1185">Reference proteome</keyword>
<comment type="caution">
    <text evidence="1">The sequence shown here is derived from an EMBL/GenBank/DDBJ whole genome shotgun (WGS) entry which is preliminary data.</text>
</comment>
<dbReference type="EMBL" id="JAQQAF010000001">
    <property type="protein sequence ID" value="KAJ8510694.1"/>
    <property type="molecule type" value="Genomic_DNA"/>
</dbReference>
<sequence length="69" mass="7721">MAALISQWASSLWSLKGNLSDASACLGKKGKEEQVRDESKLEQQQKKKWSSPRFAVELDGLHCFETIVP</sequence>
<dbReference type="PANTHER" id="PTHR33641:SF15">
    <property type="entry name" value="AVR9_CF-9 RAPIDLY ELICITED PROTEIN"/>
    <property type="match status" value="1"/>
</dbReference>
<protein>
    <submittedName>
        <fullName evidence="1">Uncharacterized protein</fullName>
    </submittedName>
</protein>